<evidence type="ECO:0000313" key="3">
    <source>
        <dbReference type="EMBL" id="KAH0504756.1"/>
    </source>
</evidence>
<evidence type="ECO:0000256" key="1">
    <source>
        <dbReference type="SAM" id="Phobius"/>
    </source>
</evidence>
<dbReference type="InterPro" id="IPR032699">
    <property type="entry name" value="Izumo-Ig"/>
</dbReference>
<keyword evidence="1" id="KW-1133">Transmembrane helix</keyword>
<dbReference type="PANTHER" id="PTHR35540:SF1">
    <property type="entry name" value="IZUMO SPERM-EGG FUSION PROTEIN 1"/>
    <property type="match status" value="1"/>
</dbReference>
<reference evidence="3" key="1">
    <citation type="submission" date="2020-03" db="EMBL/GenBank/DDBJ databases">
        <title>Studies in the Genomics of Life Span.</title>
        <authorList>
            <person name="Glass D."/>
        </authorList>
    </citation>
    <scope>NUCLEOTIDE SEQUENCE</scope>
    <source>
        <strain evidence="3">LTLLF</strain>
        <tissue evidence="3">Muscle</tissue>
    </source>
</reference>
<evidence type="ECO:0000259" key="2">
    <source>
        <dbReference type="Pfam" id="PF16706"/>
    </source>
</evidence>
<dbReference type="GO" id="GO:0035036">
    <property type="term" value="P:sperm-egg recognition"/>
    <property type="evidence" value="ECO:0007669"/>
    <property type="project" value="InterPro"/>
</dbReference>
<gene>
    <name evidence="3" type="ORF">LTLLF_181675</name>
</gene>
<feature type="domain" description="Izumo protein immunoglobulin" evidence="2">
    <location>
        <begin position="14"/>
        <end position="86"/>
    </location>
</feature>
<accession>A0A8J6KM14</accession>
<dbReference type="GO" id="GO:0086080">
    <property type="term" value="F:protein binding involved in heterotypic cell-cell adhesion"/>
    <property type="evidence" value="ECO:0007669"/>
    <property type="project" value="TreeGrafter"/>
</dbReference>
<keyword evidence="1" id="KW-0472">Membrane</keyword>
<dbReference type="Proteomes" id="UP000710432">
    <property type="component" value="Unassembled WGS sequence"/>
</dbReference>
<dbReference type="InterPro" id="IPR032700">
    <property type="entry name" value="IZUMO1"/>
</dbReference>
<protein>
    <submittedName>
        <fullName evidence="3">Izumo sperm-egg fusion protein 1</fullName>
    </submittedName>
</protein>
<name>A0A8J6KM14_MICOH</name>
<evidence type="ECO:0000313" key="4">
    <source>
        <dbReference type="Proteomes" id="UP000710432"/>
    </source>
</evidence>
<proteinExistence type="predicted"/>
<comment type="caution">
    <text evidence="3">The sequence shown here is derived from an EMBL/GenBank/DDBJ whole genome shotgun (WGS) entry which is preliminary data.</text>
</comment>
<organism evidence="3 4">
    <name type="scientific">Microtus ochrogaster</name>
    <name type="common">Prairie vole</name>
    <dbReference type="NCBI Taxonomy" id="79684"/>
    <lineage>
        <taxon>Eukaryota</taxon>
        <taxon>Metazoa</taxon>
        <taxon>Chordata</taxon>
        <taxon>Craniata</taxon>
        <taxon>Vertebrata</taxon>
        <taxon>Euteleostomi</taxon>
        <taxon>Mammalia</taxon>
        <taxon>Eutheria</taxon>
        <taxon>Euarchontoglires</taxon>
        <taxon>Glires</taxon>
        <taxon>Rodentia</taxon>
        <taxon>Myomorpha</taxon>
        <taxon>Muroidea</taxon>
        <taxon>Cricetidae</taxon>
        <taxon>Arvicolinae</taxon>
        <taxon>Microtus</taxon>
    </lineage>
</organism>
<dbReference type="EMBL" id="JAATJU010024899">
    <property type="protein sequence ID" value="KAH0504756.1"/>
    <property type="molecule type" value="Genomic_DNA"/>
</dbReference>
<dbReference type="PANTHER" id="PTHR35540">
    <property type="entry name" value="IZUMO SPERM-EGG FUSION PROTEIN 1"/>
    <property type="match status" value="1"/>
</dbReference>
<dbReference type="GO" id="GO:0002080">
    <property type="term" value="C:acrosomal membrane"/>
    <property type="evidence" value="ECO:0007669"/>
    <property type="project" value="TreeGrafter"/>
</dbReference>
<dbReference type="GO" id="GO:0005102">
    <property type="term" value="F:signaling receptor binding"/>
    <property type="evidence" value="ECO:0007669"/>
    <property type="project" value="InterPro"/>
</dbReference>
<dbReference type="GO" id="GO:0005886">
    <property type="term" value="C:plasma membrane"/>
    <property type="evidence" value="ECO:0007669"/>
    <property type="project" value="TreeGrafter"/>
</dbReference>
<keyword evidence="1" id="KW-0812">Transmembrane</keyword>
<feature type="transmembrane region" description="Helical" evidence="1">
    <location>
        <begin position="131"/>
        <end position="148"/>
    </location>
</feature>
<dbReference type="AlphaFoldDB" id="A0A8J6KM14"/>
<sequence length="149" mass="16436">MRGGKLGTLVRWCELEGETEDQVLKVTLVYAVWGNNSETLLSKGKDPYLTKSMVGPEDAGYYRCELGTINAGPATIIHFRVIVLPQRTFEEKPATNIITQEVEGPGQVTAENPEPIIMHHPKPERNLKQRLLILLVLGFVVLVASAIAS</sequence>
<dbReference type="GO" id="GO:0007342">
    <property type="term" value="P:fusion of sperm to egg plasma membrane involved in single fertilization"/>
    <property type="evidence" value="ECO:0007669"/>
    <property type="project" value="InterPro"/>
</dbReference>
<dbReference type="Pfam" id="PF16706">
    <property type="entry name" value="Izumo-Ig"/>
    <property type="match status" value="1"/>
</dbReference>